<keyword evidence="2" id="KW-1185">Reference proteome</keyword>
<dbReference type="Proteomes" id="UP001320706">
    <property type="component" value="Unassembled WGS sequence"/>
</dbReference>
<gene>
    <name evidence="1" type="ORF">M8818_005949</name>
</gene>
<comment type="caution">
    <text evidence="1">The sequence shown here is derived from an EMBL/GenBank/DDBJ whole genome shotgun (WGS) entry which is preliminary data.</text>
</comment>
<reference evidence="1" key="1">
    <citation type="submission" date="2024-02" db="EMBL/GenBank/DDBJ databases">
        <title>Metagenome Assembled Genome of Zalaria obscura JY119.</title>
        <authorList>
            <person name="Vighnesh L."/>
            <person name="Jagadeeshwari U."/>
            <person name="Venkata Ramana C."/>
            <person name="Sasikala C."/>
        </authorList>
    </citation>
    <scope>NUCLEOTIDE SEQUENCE</scope>
    <source>
        <strain evidence="1">JY119</strain>
    </source>
</reference>
<evidence type="ECO:0000313" key="1">
    <source>
        <dbReference type="EMBL" id="KAK8200634.1"/>
    </source>
</evidence>
<proteinExistence type="predicted"/>
<protein>
    <submittedName>
        <fullName evidence="1">Uncharacterized protein</fullName>
    </submittedName>
</protein>
<organism evidence="1 2">
    <name type="scientific">Zalaria obscura</name>
    <dbReference type="NCBI Taxonomy" id="2024903"/>
    <lineage>
        <taxon>Eukaryota</taxon>
        <taxon>Fungi</taxon>
        <taxon>Dikarya</taxon>
        <taxon>Ascomycota</taxon>
        <taxon>Pezizomycotina</taxon>
        <taxon>Dothideomycetes</taxon>
        <taxon>Dothideomycetidae</taxon>
        <taxon>Dothideales</taxon>
        <taxon>Zalariaceae</taxon>
        <taxon>Zalaria</taxon>
    </lineage>
</organism>
<dbReference type="EMBL" id="JAMKPW020000038">
    <property type="protein sequence ID" value="KAK8200634.1"/>
    <property type="molecule type" value="Genomic_DNA"/>
</dbReference>
<sequence length="813" mass="90317">MGRIRACTVDMGAYFNGPDLILDWKRTQKRIEEGLEPGFDLEDFYSKVYEYNKAKRQRKIRCNEKRRKLGLPTTSYSDTDDQLSGGETESVKSTGEEMPVRRKRLVSGRDLGGSISPAAHSPGGEVTQTRPRKRSKTATVEKKGVARQRPRVNDKTAKDSTEKLFGNLSIQNRFQRYGEKEPAPDVNALTFIDPTTGKPTSLNSPIGNPTDSVATSVRTVAPAGITVRKLTPEDCKFAHKRCAYFAPKTRAVCKFWQRSGKCKWSDDECEYYHGPVPPPDGSPFESAIQRADGTSGIDIRNHEGVTEDSNVVPRLPEACMRVAQPSHNVNTSSSLVEAPPRDTIDDTFIFAQSPEHIGSTDIATAEAIESPAPEMIPAQISILQQGAQRTIELKAHLIFDAGSGMSAFVSLAGSEVNLKVKQLCIARDFQQFGYQTSDKPWASGEVRIESADLSEHIVEYLLLTGGGLVINESQFLMVIYPTNADDWRFFRKAGTVLALSGLGFHVLPPLAGELPTQETHRSEMLSITPTETPIQAVGERLLDLKEERLFSGAGKTLDKVVFLMFPSDRPYEQHLVTAYLHSLGATVFSATTPGAWQYFVQKLKSGVVIFHSSVYNYWQIPNFSRVLRQGINIFELGVDEASQPQSAGYTCTRLFPHGSVLLITDDVFIYHPQRALSILEKCRSDHEGKPAGARNDRIIGRPGLKQWLFELMDMPDHSRADNTPSNGSQVDRIKLYYTVCEILTPGDGMIVPEDCLIVSPPVEEMPSYPPMWDTDQGKATDYLVNWFAGCTVHSNTPNSRSLPTDYCLQDHRL</sequence>
<accession>A0ACC3S7K0</accession>
<name>A0ACC3S7K0_9PEZI</name>
<evidence type="ECO:0000313" key="2">
    <source>
        <dbReference type="Proteomes" id="UP001320706"/>
    </source>
</evidence>